<dbReference type="Proteomes" id="UP000054454">
    <property type="component" value="Unassembled WGS sequence"/>
</dbReference>
<sequence>MKRILAYPIWLTFSVFQKTENSSCIFKDMQTRLKTKIKEISFYEIISRKRIFSFCRSYSLISYIEYFFSAVICIFCLSILPCIGFIKIFIVLLYVLLLIFPITRMFFRPFLPIVSWLILFYACRFIPSSMRPHIWISILPTLENILYGVRLSSLLSNHTHFFLDILAWIPYGIIHFGAPFITAIVIYLSSPPGTLPVFAKCFGYLNLIGVIIQLVFPCSPPWYESLYGSQLANYSMGGSAGGLARIDSFFGTKVYTSIFPASPLVFGAFPSLHSGHATLEALFLSCIFPKTTPYFVIYVLWLWWCTMYLTHHYFIDLIGGSCLAVFIFYIANYNYSSHIYSRNLFRWDYHNVIYDSSKTDPEVSKLSFARYNLLQDSKMNRISHDNHKHSFNMSPESLYTNKLSEGSLFSIWDKEAVGYINTLSSFDDVENYGNIGIVIK</sequence>
<dbReference type="GO" id="GO:0030148">
    <property type="term" value="P:sphingolipid biosynthetic process"/>
    <property type="evidence" value="ECO:0007669"/>
    <property type="project" value="TreeGrafter"/>
</dbReference>
<dbReference type="Pfam" id="PF14378">
    <property type="entry name" value="PAP2_3"/>
    <property type="match status" value="1"/>
</dbReference>
<dbReference type="SMART" id="SM00014">
    <property type="entry name" value="acidPPc"/>
    <property type="match status" value="1"/>
</dbReference>
<feature type="domain" description="Phosphatidic acid phosphatase type 2/haloperoxidase" evidence="6">
    <location>
        <begin position="195"/>
        <end position="332"/>
    </location>
</feature>
<reference evidence="8" key="1">
    <citation type="journal article" date="2016" name="Nat. Commun.">
        <title>Genome analysis of three Pneumocystis species reveals adaptation mechanisms to life exclusively in mammalian hosts.</title>
        <authorList>
            <person name="Ma L."/>
            <person name="Chen Z."/>
            <person name="Huang D.W."/>
            <person name="Kutty G."/>
            <person name="Ishihara M."/>
            <person name="Wang H."/>
            <person name="Abouelleil A."/>
            <person name="Bishop L."/>
            <person name="Davey E."/>
            <person name="Deng R."/>
            <person name="Deng X."/>
            <person name="Fan L."/>
            <person name="Fantoni G."/>
            <person name="Fitzgerald M."/>
            <person name="Gogineni E."/>
            <person name="Goldberg J.M."/>
            <person name="Handley G."/>
            <person name="Hu X."/>
            <person name="Huber C."/>
            <person name="Jiao X."/>
            <person name="Jones K."/>
            <person name="Levin J.Z."/>
            <person name="Liu Y."/>
            <person name="Macdonald P."/>
            <person name="Melnikov A."/>
            <person name="Raley C."/>
            <person name="Sassi M."/>
            <person name="Sherman B.T."/>
            <person name="Song X."/>
            <person name="Sykes S."/>
            <person name="Tran B."/>
            <person name="Walsh L."/>
            <person name="Xia Y."/>
            <person name="Yang J."/>
            <person name="Young S."/>
            <person name="Zeng Q."/>
            <person name="Zheng X."/>
            <person name="Stephens R."/>
            <person name="Nusbaum C."/>
            <person name="Birren B.W."/>
            <person name="Azadi P."/>
            <person name="Lempicki R.A."/>
            <person name="Cuomo C.A."/>
            <person name="Kovacs J.A."/>
        </authorList>
    </citation>
    <scope>NUCLEOTIDE SEQUENCE [LARGE SCALE GENOMIC DNA]</scope>
    <source>
        <strain evidence="8">B80</strain>
    </source>
</reference>
<evidence type="ECO:0000259" key="6">
    <source>
        <dbReference type="SMART" id="SM00014"/>
    </source>
</evidence>
<dbReference type="InterPro" id="IPR026841">
    <property type="entry name" value="Aur1/Ipt1"/>
</dbReference>
<dbReference type="InterPro" id="IPR000326">
    <property type="entry name" value="PAP2/HPO"/>
</dbReference>
<dbReference type="VEuPathDB" id="FungiDB:T552_02251"/>
<dbReference type="PANTHER" id="PTHR31310">
    <property type="match status" value="1"/>
</dbReference>
<keyword evidence="3 5" id="KW-1133">Transmembrane helix</keyword>
<evidence type="ECO:0000256" key="5">
    <source>
        <dbReference type="SAM" id="Phobius"/>
    </source>
</evidence>
<dbReference type="CDD" id="cd03386">
    <property type="entry name" value="PAP2_Aur1_like"/>
    <property type="match status" value="1"/>
</dbReference>
<keyword evidence="4 5" id="KW-0472">Membrane</keyword>
<dbReference type="InterPro" id="IPR052185">
    <property type="entry name" value="IPC_Synthase-Related"/>
</dbReference>
<feature type="transmembrane region" description="Helical" evidence="5">
    <location>
        <begin position="243"/>
        <end position="269"/>
    </location>
</feature>
<comment type="caution">
    <text evidence="7">The sequence shown here is derived from an EMBL/GenBank/DDBJ whole genome shotgun (WGS) entry which is preliminary data.</text>
</comment>
<name>A0A0W4ZFW1_PNEC8</name>
<feature type="transmembrane region" description="Helical" evidence="5">
    <location>
        <begin position="165"/>
        <end position="189"/>
    </location>
</feature>
<evidence type="ECO:0000256" key="3">
    <source>
        <dbReference type="ARBA" id="ARBA00022989"/>
    </source>
</evidence>
<dbReference type="GO" id="GO:0070916">
    <property type="term" value="C:inositol phosphoceramide synthase complex"/>
    <property type="evidence" value="ECO:0007669"/>
    <property type="project" value="TreeGrafter"/>
</dbReference>
<dbReference type="GeneID" id="28937004"/>
<dbReference type="GO" id="GO:0006676">
    <property type="term" value="P:mannosyl diphosphorylinositol ceramide metabolic process"/>
    <property type="evidence" value="ECO:0007669"/>
    <property type="project" value="TreeGrafter"/>
</dbReference>
<evidence type="ECO:0000313" key="8">
    <source>
        <dbReference type="Proteomes" id="UP000054454"/>
    </source>
</evidence>
<feature type="transmembrane region" description="Helical" evidence="5">
    <location>
        <begin position="310"/>
        <end position="331"/>
    </location>
</feature>
<feature type="transmembrane region" description="Helical" evidence="5">
    <location>
        <begin position="201"/>
        <end position="223"/>
    </location>
</feature>
<organism evidence="7 8">
    <name type="scientific">Pneumocystis carinii (strain B80)</name>
    <name type="common">Rat pneumocystis pneumonia agent</name>
    <name type="synonym">Pneumocystis carinii f. sp. carinii</name>
    <dbReference type="NCBI Taxonomy" id="1408658"/>
    <lineage>
        <taxon>Eukaryota</taxon>
        <taxon>Fungi</taxon>
        <taxon>Dikarya</taxon>
        <taxon>Ascomycota</taxon>
        <taxon>Taphrinomycotina</taxon>
        <taxon>Pneumocystomycetes</taxon>
        <taxon>Pneumocystaceae</taxon>
        <taxon>Pneumocystis</taxon>
    </lineage>
</organism>
<evidence type="ECO:0000256" key="4">
    <source>
        <dbReference type="ARBA" id="ARBA00023136"/>
    </source>
</evidence>
<dbReference type="OrthoDB" id="5784at2759"/>
<dbReference type="EMBL" id="LFVZ01000010">
    <property type="protein sequence ID" value="KTW27268.1"/>
    <property type="molecule type" value="Genomic_DNA"/>
</dbReference>
<accession>A0A0W4ZFW1</accession>
<gene>
    <name evidence="7" type="ORF">T552_02251</name>
</gene>
<feature type="transmembrane region" description="Helical" evidence="5">
    <location>
        <begin position="281"/>
        <end position="304"/>
    </location>
</feature>
<evidence type="ECO:0000313" key="7">
    <source>
        <dbReference type="EMBL" id="KTW27268.1"/>
    </source>
</evidence>
<keyword evidence="8" id="KW-1185">Reference proteome</keyword>
<evidence type="ECO:0000256" key="2">
    <source>
        <dbReference type="ARBA" id="ARBA00022692"/>
    </source>
</evidence>
<feature type="transmembrane region" description="Helical" evidence="5">
    <location>
        <begin position="105"/>
        <end position="122"/>
    </location>
</feature>
<feature type="transmembrane region" description="Helical" evidence="5">
    <location>
        <begin position="66"/>
        <end position="99"/>
    </location>
</feature>
<protein>
    <recommendedName>
        <fullName evidence="6">Phosphatidic acid phosphatase type 2/haloperoxidase domain-containing protein</fullName>
    </recommendedName>
</protein>
<feature type="transmembrane region" description="Helical" evidence="5">
    <location>
        <begin position="134"/>
        <end position="153"/>
    </location>
</feature>
<keyword evidence="2 5" id="KW-0812">Transmembrane</keyword>
<dbReference type="AlphaFoldDB" id="A0A0W4ZFW1"/>
<evidence type="ECO:0000256" key="1">
    <source>
        <dbReference type="ARBA" id="ARBA00004141"/>
    </source>
</evidence>
<dbReference type="PANTHER" id="PTHR31310:SF11">
    <property type="entry name" value="INOSITOL PHOSPHORYLCERAMIDE SYNTHASE CATALYTIC SUBUNIT AUR1"/>
    <property type="match status" value="1"/>
</dbReference>
<dbReference type="GO" id="GO:0016020">
    <property type="term" value="C:membrane"/>
    <property type="evidence" value="ECO:0007669"/>
    <property type="project" value="UniProtKB-SubCell"/>
</dbReference>
<proteinExistence type="predicted"/>
<comment type="subcellular location">
    <subcellularLocation>
        <location evidence="1">Membrane</location>
        <topology evidence="1">Multi-pass membrane protein</topology>
    </subcellularLocation>
</comment>
<dbReference type="RefSeq" id="XP_018225310.1">
    <property type="nucleotide sequence ID" value="XM_018370801.1"/>
</dbReference>